<evidence type="ECO:0000256" key="6">
    <source>
        <dbReference type="ARBA" id="ARBA00022729"/>
    </source>
</evidence>
<evidence type="ECO:0000256" key="9">
    <source>
        <dbReference type="ARBA" id="ARBA00023180"/>
    </source>
</evidence>
<keyword evidence="9" id="KW-0325">Glycoprotein</keyword>
<dbReference type="PANTHER" id="PTHR10340">
    <property type="entry name" value="SPHINGOMYELIN PHOSPHODIESTERASE"/>
    <property type="match status" value="1"/>
</dbReference>
<dbReference type="Gene3D" id="3.60.21.10">
    <property type="match status" value="1"/>
</dbReference>
<evidence type="ECO:0000256" key="3">
    <source>
        <dbReference type="ARBA" id="ARBA00008234"/>
    </source>
</evidence>
<keyword evidence="10" id="KW-0472">Membrane</keyword>
<keyword evidence="4" id="KW-0964">Secreted</keyword>
<evidence type="ECO:0000256" key="8">
    <source>
        <dbReference type="ARBA" id="ARBA00022833"/>
    </source>
</evidence>
<accession>A0A2P2HZX6</accession>
<dbReference type="SUPFAM" id="SSF56300">
    <property type="entry name" value="Metallo-dependent phosphatases"/>
    <property type="match status" value="1"/>
</dbReference>
<dbReference type="AlphaFoldDB" id="A0A2P2HZX6"/>
<dbReference type="GO" id="GO:0005615">
    <property type="term" value="C:extracellular space"/>
    <property type="evidence" value="ECO:0007669"/>
    <property type="project" value="TreeGrafter"/>
</dbReference>
<feature type="transmembrane region" description="Helical" evidence="10">
    <location>
        <begin position="680"/>
        <end position="701"/>
    </location>
</feature>
<dbReference type="InterPro" id="IPR029052">
    <property type="entry name" value="Metallo-depent_PP-like"/>
</dbReference>
<protein>
    <submittedName>
        <fullName evidence="14">Acid sphingomyelinase-like phosphodiesterase 3b</fullName>
    </submittedName>
</protein>
<reference evidence="14" key="1">
    <citation type="journal article" date="2018" name="Biosci. Biotechnol. Biochem.">
        <title>Polysaccharide hydrolase of the hadal zone amphipods Hirondellea gigas.</title>
        <authorList>
            <person name="Kobayashi H."/>
            <person name="Nagahama T."/>
            <person name="Arai W."/>
            <person name="Sasagawa Y."/>
            <person name="Umeda M."/>
            <person name="Hayashi T."/>
            <person name="Nikaido I."/>
            <person name="Watanabe H."/>
            <person name="Oguri K."/>
            <person name="Kitazato H."/>
            <person name="Fujioka K."/>
            <person name="Kido Y."/>
            <person name="Takami H."/>
        </authorList>
    </citation>
    <scope>NUCLEOTIDE SEQUENCE</scope>
    <source>
        <tissue evidence="14">Whole body</tissue>
    </source>
</reference>
<evidence type="ECO:0000256" key="4">
    <source>
        <dbReference type="ARBA" id="ARBA00022525"/>
    </source>
</evidence>
<dbReference type="Pfam" id="PF00149">
    <property type="entry name" value="Metallophos"/>
    <property type="match status" value="1"/>
</dbReference>
<evidence type="ECO:0000256" key="10">
    <source>
        <dbReference type="SAM" id="Phobius"/>
    </source>
</evidence>
<dbReference type="GO" id="GO:0008081">
    <property type="term" value="F:phosphoric diester hydrolase activity"/>
    <property type="evidence" value="ECO:0007669"/>
    <property type="project" value="TreeGrafter"/>
</dbReference>
<evidence type="ECO:0000256" key="7">
    <source>
        <dbReference type="ARBA" id="ARBA00022801"/>
    </source>
</evidence>
<evidence type="ECO:0000259" key="12">
    <source>
        <dbReference type="Pfam" id="PF00149"/>
    </source>
</evidence>
<feature type="signal peptide" evidence="11">
    <location>
        <begin position="1"/>
        <end position="20"/>
    </location>
</feature>
<keyword evidence="6 11" id="KW-0732">Signal</keyword>
<keyword evidence="7" id="KW-0378">Hydrolase</keyword>
<dbReference type="PANTHER" id="PTHR10340:SF57">
    <property type="entry name" value="METALLOPHOS DOMAIN-CONTAINING PROTEIN"/>
    <property type="match status" value="1"/>
</dbReference>
<dbReference type="Pfam" id="PF19272">
    <property type="entry name" value="ASMase_C"/>
    <property type="match status" value="1"/>
</dbReference>
<dbReference type="InterPro" id="IPR045473">
    <property type="entry name" value="ASM_C"/>
</dbReference>
<evidence type="ECO:0000256" key="5">
    <source>
        <dbReference type="ARBA" id="ARBA00022723"/>
    </source>
</evidence>
<evidence type="ECO:0000256" key="11">
    <source>
        <dbReference type="SAM" id="SignalP"/>
    </source>
</evidence>
<feature type="domain" description="Calcineurin-like phosphoesterase" evidence="12">
    <location>
        <begin position="128"/>
        <end position="330"/>
    </location>
</feature>
<evidence type="ECO:0000256" key="1">
    <source>
        <dbReference type="ARBA" id="ARBA00001947"/>
    </source>
</evidence>
<evidence type="ECO:0000256" key="2">
    <source>
        <dbReference type="ARBA" id="ARBA00004613"/>
    </source>
</evidence>
<evidence type="ECO:0000259" key="13">
    <source>
        <dbReference type="Pfam" id="PF19272"/>
    </source>
</evidence>
<feature type="chain" id="PRO_5015157114" evidence="11">
    <location>
        <begin position="21"/>
        <end position="741"/>
    </location>
</feature>
<comment type="subcellular location">
    <subcellularLocation>
        <location evidence="2">Secreted</location>
    </subcellularLocation>
</comment>
<evidence type="ECO:0000313" key="14">
    <source>
        <dbReference type="EMBL" id="LAB67186.1"/>
    </source>
</evidence>
<keyword evidence="10" id="KW-1133">Transmembrane helix</keyword>
<dbReference type="InterPro" id="IPR041805">
    <property type="entry name" value="ASMase/PPN1_MPP"/>
</dbReference>
<organism evidence="14">
    <name type="scientific">Hirondellea gigas</name>
    <dbReference type="NCBI Taxonomy" id="1518452"/>
    <lineage>
        <taxon>Eukaryota</taxon>
        <taxon>Metazoa</taxon>
        <taxon>Ecdysozoa</taxon>
        <taxon>Arthropoda</taxon>
        <taxon>Crustacea</taxon>
        <taxon>Multicrustacea</taxon>
        <taxon>Malacostraca</taxon>
        <taxon>Eumalacostraca</taxon>
        <taxon>Peracarida</taxon>
        <taxon>Amphipoda</taxon>
        <taxon>Amphilochidea</taxon>
        <taxon>Lysianassida</taxon>
        <taxon>Lysianassidira</taxon>
        <taxon>Lysianassoidea</taxon>
        <taxon>Lysianassidae</taxon>
        <taxon>Hirondellea</taxon>
    </lineage>
</organism>
<keyword evidence="10" id="KW-0812">Transmembrane</keyword>
<dbReference type="InterPro" id="IPR004843">
    <property type="entry name" value="Calcineurin-like_PHP"/>
</dbReference>
<name>A0A2P2HZX6_9CRUS</name>
<keyword evidence="8" id="KW-0862">Zinc</keyword>
<proteinExistence type="evidence at transcript level"/>
<comment type="similarity">
    <text evidence="3">Belongs to the acid sphingomyelinase family.</text>
</comment>
<feature type="domain" description="Sphingomyelin phosphodiesterase C-terminal" evidence="13">
    <location>
        <begin position="348"/>
        <end position="426"/>
    </location>
</feature>
<comment type="cofactor">
    <cofactor evidence="1">
        <name>Zn(2+)</name>
        <dbReference type="ChEBI" id="CHEBI:29105"/>
    </cofactor>
</comment>
<keyword evidence="5" id="KW-0479">Metal-binding</keyword>
<dbReference type="GO" id="GO:0046872">
    <property type="term" value="F:metal ion binding"/>
    <property type="evidence" value="ECO:0007669"/>
    <property type="project" value="UniProtKB-KW"/>
</dbReference>
<sequence>MVPLCRISLSVLLLVCYAWAAAVTSTLEGTGTFWQVTDIHWDTRYSLSGDDTNMCHAAAAKRAAAVPDGNTIRGSNGAVSANQNIHEDLRQKRLMEDQVSASGSSSNGRFGNYLCDSPWLLVRASLDAMQQLHSSPDFVLWTGDMGPHVKDPEPHFPIILSTLKNVTGELKNRFPDIAILPVLGNHDTYPKGDFPDCPVDFFARYLTEGGWETVLDEQQRETFKLGGYYLYTSASGLRVAILNTNMYYMFNHIGTGDADPCGQFAWLTEQLQQAKADNVKVLLSAHSPPGFFERMPIIPFFNASYNKAYLSLLAQHSDAVHSHVYGHLHTDTFRIFAGEDGLSSGSVAFIAPSVTPWQGGKIYGGTSINPSVRLYSYDELSVVDYVQYHLNLTRANIHDDFSDAADAFILAPDYDDDDEQHRSLLKTRHGQKIASSLADDGSVIEGDDNGSETAIAGEKLPGLESLHWEVYYEARKAYSLDRLDTSNMNKLLGKLTDDQALFEQYYERNSAGVLDDACSGRCRRGHLCSIQCLKIRDLFSCMKFDKPTYAALLNQTFSQFSADDYAEYFLDSNDKESDNYTTAVVVGSNNNTSDNISHSASSNTSSPFIVTEATTNFSSNITNNISSINNSDSSINSTINGTIISGNSTINTNSSSFFNDTYSSIFGNGDSDDSMLSTPVILMIGFVCLLWVAIGVLYSWIRCRRRRRYGDYTAGESADALLTARRNSGYSLIGSQDQQND</sequence>
<dbReference type="EMBL" id="IACF01001488">
    <property type="protein sequence ID" value="LAB67186.1"/>
    <property type="molecule type" value="mRNA"/>
</dbReference>
<dbReference type="CDD" id="cd00842">
    <property type="entry name" value="MPP_ASMase"/>
    <property type="match status" value="1"/>
</dbReference>